<accession>A0A1F7WA68</accession>
<protein>
    <submittedName>
        <fullName evidence="2">Uncharacterized protein</fullName>
    </submittedName>
</protein>
<feature type="coiled-coil region" evidence="1">
    <location>
        <begin position="25"/>
        <end position="52"/>
    </location>
</feature>
<evidence type="ECO:0000313" key="3">
    <source>
        <dbReference type="Proteomes" id="UP000177331"/>
    </source>
</evidence>
<name>A0A1F7WA68_9BACT</name>
<gene>
    <name evidence="2" type="ORF">A2318_01145</name>
</gene>
<dbReference type="EMBL" id="MGFD01000015">
    <property type="protein sequence ID" value="OGL99087.1"/>
    <property type="molecule type" value="Genomic_DNA"/>
</dbReference>
<proteinExistence type="predicted"/>
<evidence type="ECO:0000313" key="2">
    <source>
        <dbReference type="EMBL" id="OGL99087.1"/>
    </source>
</evidence>
<reference evidence="2 3" key="1">
    <citation type="journal article" date="2016" name="Nat. Commun.">
        <title>Thousands of microbial genomes shed light on interconnected biogeochemical processes in an aquifer system.</title>
        <authorList>
            <person name="Anantharaman K."/>
            <person name="Brown C.T."/>
            <person name="Hug L.A."/>
            <person name="Sharon I."/>
            <person name="Castelle C.J."/>
            <person name="Probst A.J."/>
            <person name="Thomas B.C."/>
            <person name="Singh A."/>
            <person name="Wilkins M.J."/>
            <person name="Karaoz U."/>
            <person name="Brodie E.L."/>
            <person name="Williams K.H."/>
            <person name="Hubbard S.S."/>
            <person name="Banfield J.F."/>
        </authorList>
    </citation>
    <scope>NUCLEOTIDE SEQUENCE [LARGE SCALE GENOMIC DNA]</scope>
</reference>
<dbReference type="AlphaFoldDB" id="A0A1F7WA68"/>
<evidence type="ECO:0000256" key="1">
    <source>
        <dbReference type="SAM" id="Coils"/>
    </source>
</evidence>
<comment type="caution">
    <text evidence="2">The sequence shown here is derived from an EMBL/GenBank/DDBJ whole genome shotgun (WGS) entry which is preliminary data.</text>
</comment>
<keyword evidence="1" id="KW-0175">Coiled coil</keyword>
<dbReference type="STRING" id="1802421.A2318_01145"/>
<dbReference type="Proteomes" id="UP000177331">
    <property type="component" value="Unassembled WGS sequence"/>
</dbReference>
<organism evidence="2 3">
    <name type="scientific">Candidatus Uhrbacteria bacterium RIFOXYB2_FULL_45_11</name>
    <dbReference type="NCBI Taxonomy" id="1802421"/>
    <lineage>
        <taxon>Bacteria</taxon>
        <taxon>Candidatus Uhriibacteriota</taxon>
    </lineage>
</organism>
<sequence length="148" mass="16955">MHSATRDRLDRMEAALLKHTAPEKREALQKKFANHRIKEEEAEQKAAEAVERVKKNPPSKGARWTKPVGQYQEISLVKKGEVLGTLFRCIGGWNYEMPDKKKTRGDTGSSPWHHDLDEAKATFRKMIDDWAIELASVPEIVDDDEEET</sequence>